<comment type="caution">
    <text evidence="1">The sequence shown here is derived from an EMBL/GenBank/DDBJ whole genome shotgun (WGS) entry which is preliminary data.</text>
</comment>
<name>A0ABD0Q6I4_CIRMR</name>
<proteinExistence type="predicted"/>
<dbReference type="Proteomes" id="UP001529510">
    <property type="component" value="Unassembled WGS sequence"/>
</dbReference>
<reference evidence="1 2" key="1">
    <citation type="submission" date="2024-05" db="EMBL/GenBank/DDBJ databases">
        <title>Genome sequencing and assembly of Indian major carp, Cirrhinus mrigala (Hamilton, 1822).</title>
        <authorList>
            <person name="Mohindra V."/>
            <person name="Chowdhury L.M."/>
            <person name="Lal K."/>
            <person name="Jena J.K."/>
        </authorList>
    </citation>
    <scope>NUCLEOTIDE SEQUENCE [LARGE SCALE GENOMIC DNA]</scope>
    <source>
        <strain evidence="1">CM1030</strain>
        <tissue evidence="1">Blood</tissue>
    </source>
</reference>
<feature type="non-terminal residue" evidence="1">
    <location>
        <position position="79"/>
    </location>
</feature>
<dbReference type="EMBL" id="JAMKFB020000011">
    <property type="protein sequence ID" value="KAL0181736.1"/>
    <property type="molecule type" value="Genomic_DNA"/>
</dbReference>
<dbReference type="AlphaFoldDB" id="A0ABD0Q6I4"/>
<sequence length="79" mass="8987">ISSLSSFSELNSEMRLLTPENRSALPRESFRAFSRIMCGHPEAGGERIPSFNWYEDQDIKSFLGRNASEETDLEKDNST</sequence>
<protein>
    <submittedName>
        <fullName evidence="1">Uncharacterized protein</fullName>
    </submittedName>
</protein>
<organism evidence="1 2">
    <name type="scientific">Cirrhinus mrigala</name>
    <name type="common">Mrigala</name>
    <dbReference type="NCBI Taxonomy" id="683832"/>
    <lineage>
        <taxon>Eukaryota</taxon>
        <taxon>Metazoa</taxon>
        <taxon>Chordata</taxon>
        <taxon>Craniata</taxon>
        <taxon>Vertebrata</taxon>
        <taxon>Euteleostomi</taxon>
        <taxon>Actinopterygii</taxon>
        <taxon>Neopterygii</taxon>
        <taxon>Teleostei</taxon>
        <taxon>Ostariophysi</taxon>
        <taxon>Cypriniformes</taxon>
        <taxon>Cyprinidae</taxon>
        <taxon>Labeoninae</taxon>
        <taxon>Labeonini</taxon>
        <taxon>Cirrhinus</taxon>
    </lineage>
</organism>
<evidence type="ECO:0000313" key="1">
    <source>
        <dbReference type="EMBL" id="KAL0181736.1"/>
    </source>
</evidence>
<evidence type="ECO:0000313" key="2">
    <source>
        <dbReference type="Proteomes" id="UP001529510"/>
    </source>
</evidence>
<gene>
    <name evidence="1" type="ORF">M9458_024142</name>
</gene>
<keyword evidence="2" id="KW-1185">Reference proteome</keyword>
<feature type="non-terminal residue" evidence="1">
    <location>
        <position position="1"/>
    </location>
</feature>
<accession>A0ABD0Q6I4</accession>